<dbReference type="Pfam" id="PF20243">
    <property type="entry name" value="MbnP"/>
    <property type="match status" value="1"/>
</dbReference>
<gene>
    <name evidence="2" type="ORF">K7C98_32555</name>
</gene>
<organism evidence="2 3">
    <name type="scientific">Nannocystis pusilla</name>
    <dbReference type="NCBI Taxonomy" id="889268"/>
    <lineage>
        <taxon>Bacteria</taxon>
        <taxon>Pseudomonadati</taxon>
        <taxon>Myxococcota</taxon>
        <taxon>Polyangia</taxon>
        <taxon>Nannocystales</taxon>
        <taxon>Nannocystaceae</taxon>
        <taxon>Nannocystis</taxon>
    </lineage>
</organism>
<evidence type="ECO:0000313" key="2">
    <source>
        <dbReference type="EMBL" id="MBZ5713989.1"/>
    </source>
</evidence>
<evidence type="ECO:0000313" key="3">
    <source>
        <dbReference type="Proteomes" id="UP001139031"/>
    </source>
</evidence>
<name>A0ABS7U0L7_9BACT</name>
<dbReference type="Proteomes" id="UP001139031">
    <property type="component" value="Unassembled WGS sequence"/>
</dbReference>
<protein>
    <submittedName>
        <fullName evidence="2">Metallo-mystery pair system four-Cys motif protein</fullName>
    </submittedName>
</protein>
<keyword evidence="3" id="KW-1185">Reference proteome</keyword>
<dbReference type="EMBL" id="JAIRAU010000045">
    <property type="protein sequence ID" value="MBZ5713989.1"/>
    <property type="molecule type" value="Genomic_DNA"/>
</dbReference>
<dbReference type="NCBIfam" id="TIGR04052">
    <property type="entry name" value="MbnP_like_WxW"/>
    <property type="match status" value="1"/>
</dbReference>
<dbReference type="RefSeq" id="WP_224195724.1">
    <property type="nucleotide sequence ID" value="NZ_JAIRAU010000045.1"/>
</dbReference>
<reference evidence="2" key="1">
    <citation type="submission" date="2021-08" db="EMBL/GenBank/DDBJ databases">
        <authorList>
            <person name="Stevens D.C."/>
        </authorList>
    </citation>
    <scope>NUCLEOTIDE SEQUENCE</scope>
    <source>
        <strain evidence="2">DSM 53165</strain>
    </source>
</reference>
<sequence length="281" mass="30274">MRRALLLTLATLAACSDRDEFDGTVELFFRPVVSGAYFSCGEMYPGAGAAMKPQDFRMYVTDVRLVTDEGREHPVELAEDGQFQARGVALLDFEDATGECRGTPALNKTIRGELSAADRAEHARYTGLRFRIGVPPELDFADPATLPTPLAEPTLRSAVTGGHLFFTAWANFESFSPDTQVFSGVGLDLASDGCVGATCQRSNRPEIVLDDFDLESSTIVVDYNALFAKLDTTVCGTNPVAPCGCWSRQVDSLCLQVLPRLGVDWASGAGTAGQVLFRLDG</sequence>
<dbReference type="InterPro" id="IPR023977">
    <property type="entry name" value="MbnP-like"/>
</dbReference>
<feature type="domain" description="Copper-binding protein MbnP-like" evidence="1">
    <location>
        <begin position="23"/>
        <end position="232"/>
    </location>
</feature>
<evidence type="ECO:0000259" key="1">
    <source>
        <dbReference type="Pfam" id="PF20243"/>
    </source>
</evidence>
<dbReference type="PROSITE" id="PS51257">
    <property type="entry name" value="PROKAR_LIPOPROTEIN"/>
    <property type="match status" value="1"/>
</dbReference>
<accession>A0ABS7U0L7</accession>
<proteinExistence type="predicted"/>
<dbReference type="InterPro" id="IPR046863">
    <property type="entry name" value="MbnP-like_dom"/>
</dbReference>
<comment type="caution">
    <text evidence="2">The sequence shown here is derived from an EMBL/GenBank/DDBJ whole genome shotgun (WGS) entry which is preliminary data.</text>
</comment>